<dbReference type="KEGG" id="cate:C2869_06870"/>
<dbReference type="EMBL" id="CP026604">
    <property type="protein sequence ID" value="AWB66175.1"/>
    <property type="molecule type" value="Genomic_DNA"/>
</dbReference>
<evidence type="ECO:0000313" key="2">
    <source>
        <dbReference type="EMBL" id="AWB66175.1"/>
    </source>
</evidence>
<keyword evidence="3" id="KW-1185">Reference proteome</keyword>
<keyword evidence="1" id="KW-0732">Signal</keyword>
<evidence type="ECO:0008006" key="4">
    <source>
        <dbReference type="Google" id="ProtNLM"/>
    </source>
</evidence>
<feature type="signal peptide" evidence="1">
    <location>
        <begin position="1"/>
        <end position="25"/>
    </location>
</feature>
<dbReference type="SUPFAM" id="SSF81901">
    <property type="entry name" value="HCP-like"/>
    <property type="match status" value="2"/>
</dbReference>
<dbReference type="InterPro" id="IPR050767">
    <property type="entry name" value="Sel1_AlgK"/>
</dbReference>
<gene>
    <name evidence="2" type="ORF">C2869_06870</name>
</gene>
<evidence type="ECO:0000256" key="1">
    <source>
        <dbReference type="SAM" id="SignalP"/>
    </source>
</evidence>
<sequence>MLKKRINKGLVACFMLGTVVNTAQADLVTAYQAYQNKDYKLAAQHFELSAHLGHAKSQSVMAQLYLHGAGVEKDLVKSYVYYSLANDNQPSADLAKNAKAVFAHLSEDQKQQAKNQLKSDSAKWGEQALQTNIMPSIADKPLVLNPGRRVSASQRVSGSIFAVKRTTLSSAVLEYDIAPDGTARDIGVSHSYFVNKSGLRNMVNASYEYKHKVINKPAYQTNTIERQRTVWGQTTVTREFLKTDSPKIYKHIRQLEKLVKQDNADAKYQLAMYIIAFPALQTSKKEAFELLEQAAEAGHVKASTEYARFLILGRYTRRDIATGLDYLVKAAQSGESRAQYRLGREFLSGQIVKQDQQKAIFWLKQAVNGNDENAKYWLARALLDQEQTTSDELSLATQLLAEVEINHENNPNWHYYNAKALLKQNKRQQGLEWFEDALEHANDLEWNTEQWRTEFNQLKQTS</sequence>
<feature type="chain" id="PRO_5015738721" description="Sel1 repeat family protein" evidence="1">
    <location>
        <begin position="26"/>
        <end position="462"/>
    </location>
</feature>
<dbReference type="RefSeq" id="WP_108602247.1">
    <property type="nucleotide sequence ID" value="NZ_CP026604.1"/>
</dbReference>
<proteinExistence type="predicted"/>
<dbReference type="OrthoDB" id="6378215at2"/>
<accession>A0A2S0VPM9</accession>
<dbReference type="InterPro" id="IPR006597">
    <property type="entry name" value="Sel1-like"/>
</dbReference>
<dbReference type="Pfam" id="PF08238">
    <property type="entry name" value="Sel1"/>
    <property type="match status" value="5"/>
</dbReference>
<dbReference type="PANTHER" id="PTHR11102">
    <property type="entry name" value="SEL-1-LIKE PROTEIN"/>
    <property type="match status" value="1"/>
</dbReference>
<dbReference type="Gene3D" id="1.25.40.10">
    <property type="entry name" value="Tetratricopeptide repeat domain"/>
    <property type="match status" value="2"/>
</dbReference>
<evidence type="ECO:0000313" key="3">
    <source>
        <dbReference type="Proteomes" id="UP000244441"/>
    </source>
</evidence>
<dbReference type="SMART" id="SM00671">
    <property type="entry name" value="SEL1"/>
    <property type="match status" value="5"/>
</dbReference>
<reference evidence="2 3" key="1">
    <citation type="submission" date="2018-01" db="EMBL/GenBank/DDBJ databases">
        <title>Genome sequence of a Cantenovulum-like bacteria.</title>
        <authorList>
            <person name="Tan W.R."/>
            <person name="Lau N.-S."/>
            <person name="Go F."/>
            <person name="Amirul A.-A.A."/>
        </authorList>
    </citation>
    <scope>NUCLEOTIDE SEQUENCE [LARGE SCALE GENOMIC DNA]</scope>
    <source>
        <strain evidence="2 3">CCB-QB4</strain>
    </source>
</reference>
<dbReference type="AlphaFoldDB" id="A0A2S0VPM9"/>
<dbReference type="Proteomes" id="UP000244441">
    <property type="component" value="Chromosome"/>
</dbReference>
<dbReference type="PANTHER" id="PTHR11102:SF160">
    <property type="entry name" value="ERAD-ASSOCIATED E3 UBIQUITIN-PROTEIN LIGASE COMPONENT HRD3"/>
    <property type="match status" value="1"/>
</dbReference>
<protein>
    <recommendedName>
        <fullName evidence="4">Sel1 repeat family protein</fullName>
    </recommendedName>
</protein>
<organism evidence="2 3">
    <name type="scientific">Saccharobesus litoralis</name>
    <dbReference type="NCBI Taxonomy" id="2172099"/>
    <lineage>
        <taxon>Bacteria</taxon>
        <taxon>Pseudomonadati</taxon>
        <taxon>Pseudomonadota</taxon>
        <taxon>Gammaproteobacteria</taxon>
        <taxon>Alteromonadales</taxon>
        <taxon>Alteromonadaceae</taxon>
        <taxon>Saccharobesus</taxon>
    </lineage>
</organism>
<dbReference type="InterPro" id="IPR011990">
    <property type="entry name" value="TPR-like_helical_dom_sf"/>
</dbReference>
<name>A0A2S0VPM9_9ALTE</name>